<feature type="transmembrane region" description="Helical" evidence="2">
    <location>
        <begin position="251"/>
        <end position="274"/>
    </location>
</feature>
<name>A0A551Y4R7_MICAE</name>
<evidence type="ECO:0000256" key="2">
    <source>
        <dbReference type="SAM" id="Phobius"/>
    </source>
</evidence>
<feature type="transmembrane region" description="Helical" evidence="2">
    <location>
        <begin position="12"/>
        <end position="29"/>
    </location>
</feature>
<comment type="caution">
    <text evidence="4">The sequence shown here is derived from an EMBL/GenBank/DDBJ whole genome shotgun (WGS) entry which is preliminary data.</text>
</comment>
<dbReference type="EMBL" id="SFCA01000092">
    <property type="protein sequence ID" value="TRT55954.1"/>
    <property type="molecule type" value="Genomic_DNA"/>
</dbReference>
<feature type="domain" description="EamA" evidence="3">
    <location>
        <begin position="13"/>
        <end position="140"/>
    </location>
</feature>
<feature type="transmembrane region" description="Helical" evidence="2">
    <location>
        <begin position="41"/>
        <end position="63"/>
    </location>
</feature>
<dbReference type="GO" id="GO:0016020">
    <property type="term" value="C:membrane"/>
    <property type="evidence" value="ECO:0007669"/>
    <property type="project" value="InterPro"/>
</dbReference>
<keyword evidence="2" id="KW-0812">Transmembrane</keyword>
<evidence type="ECO:0000259" key="3">
    <source>
        <dbReference type="Pfam" id="PF00892"/>
    </source>
</evidence>
<dbReference type="PANTHER" id="PTHR22911">
    <property type="entry name" value="ACYL-MALONYL CONDENSING ENZYME-RELATED"/>
    <property type="match status" value="1"/>
</dbReference>
<dbReference type="Proteomes" id="UP000316443">
    <property type="component" value="Unassembled WGS sequence"/>
</dbReference>
<sequence>MYQVNFNTGKIFLILFFGVFGISTAAIFVKLATETTGLDGIGFSLFLAASRLIIFSLLMFPFWKQLKHAKIQPNAIRYSILAGICLAIHYATWFLSLSYTSVTASTAIVTTCPIWVALISRFFFGEKLSKETIIGITIATFRGLIIANDGMKGGTPAQNPILGNLLSLVSAWVYSIYFLFGKEAQRKGLVTSLYAVIAYSASAITLFPLPYFFQTNYIGHPIIVYLYIFLMAIFAQIIGQNCLNLSLRWTSPIIVTLAVMFEPIFAGILAYIVFDEAPSYILLIGVTILLIGVGVTAVNLKT</sequence>
<comment type="similarity">
    <text evidence="1">Belongs to the EamA transporter family.</text>
</comment>
<keyword evidence="2" id="KW-1133">Transmembrane helix</keyword>
<feature type="transmembrane region" description="Helical" evidence="2">
    <location>
        <begin position="160"/>
        <end position="180"/>
    </location>
</feature>
<dbReference type="InterPro" id="IPR000620">
    <property type="entry name" value="EamA_dom"/>
</dbReference>
<feature type="domain" description="EamA" evidence="3">
    <location>
        <begin position="162"/>
        <end position="296"/>
    </location>
</feature>
<dbReference type="InterPro" id="IPR037185">
    <property type="entry name" value="EmrE-like"/>
</dbReference>
<evidence type="ECO:0000256" key="1">
    <source>
        <dbReference type="ARBA" id="ARBA00007362"/>
    </source>
</evidence>
<protein>
    <submittedName>
        <fullName evidence="4">DMT family transporter</fullName>
    </submittedName>
</protein>
<keyword evidence="2" id="KW-0472">Membrane</keyword>
<dbReference type="Pfam" id="PF00892">
    <property type="entry name" value="EamA"/>
    <property type="match status" value="2"/>
</dbReference>
<dbReference type="SUPFAM" id="SSF103481">
    <property type="entry name" value="Multidrug resistance efflux transporter EmrE"/>
    <property type="match status" value="2"/>
</dbReference>
<dbReference type="AlphaFoldDB" id="A0A551Y4R7"/>
<feature type="transmembrane region" description="Helical" evidence="2">
    <location>
        <begin position="102"/>
        <end position="124"/>
    </location>
</feature>
<dbReference type="PANTHER" id="PTHR22911:SF76">
    <property type="entry name" value="EAMA DOMAIN-CONTAINING PROTEIN"/>
    <property type="match status" value="1"/>
</dbReference>
<evidence type="ECO:0000313" key="5">
    <source>
        <dbReference type="Proteomes" id="UP000316443"/>
    </source>
</evidence>
<accession>A0A551Y4R7</accession>
<feature type="transmembrane region" description="Helical" evidence="2">
    <location>
        <begin position="192"/>
        <end position="212"/>
    </location>
</feature>
<reference evidence="4 5" key="1">
    <citation type="submission" date="2019-01" db="EMBL/GenBank/DDBJ databases">
        <title>Coherence of Microcystis species and biogeography revealed through population genomics.</title>
        <authorList>
            <person name="Perez-Carrascal O.M."/>
            <person name="Terrat Y."/>
            <person name="Giani A."/>
            <person name="Fortin N."/>
            <person name="Tromas N."/>
            <person name="Shapiro B.J."/>
        </authorList>
    </citation>
    <scope>NUCLEOTIDE SEQUENCE [LARGE SCALE GENOMIC DNA]</scope>
    <source>
        <strain evidence="4">Ma_QC_C_20070703_M131</strain>
    </source>
</reference>
<evidence type="ECO:0000313" key="4">
    <source>
        <dbReference type="EMBL" id="TRT55954.1"/>
    </source>
</evidence>
<feature type="transmembrane region" description="Helical" evidence="2">
    <location>
        <begin position="218"/>
        <end position="239"/>
    </location>
</feature>
<dbReference type="Gene3D" id="1.10.3730.20">
    <property type="match status" value="1"/>
</dbReference>
<feature type="transmembrane region" description="Helical" evidence="2">
    <location>
        <begin position="131"/>
        <end position="148"/>
    </location>
</feature>
<organism evidence="4 5">
    <name type="scientific">Microcystis aeruginosa Ma_QC_C_20070703_M131</name>
    <dbReference type="NCBI Taxonomy" id="2486263"/>
    <lineage>
        <taxon>Bacteria</taxon>
        <taxon>Bacillati</taxon>
        <taxon>Cyanobacteriota</taxon>
        <taxon>Cyanophyceae</taxon>
        <taxon>Oscillatoriophycideae</taxon>
        <taxon>Chroococcales</taxon>
        <taxon>Microcystaceae</taxon>
        <taxon>Microcystis</taxon>
    </lineage>
</organism>
<feature type="transmembrane region" description="Helical" evidence="2">
    <location>
        <begin position="280"/>
        <end position="300"/>
    </location>
</feature>
<proteinExistence type="inferred from homology"/>
<gene>
    <name evidence="4" type="ORF">EWV85_08670</name>
</gene>
<feature type="transmembrane region" description="Helical" evidence="2">
    <location>
        <begin position="75"/>
        <end position="96"/>
    </location>
</feature>